<dbReference type="AlphaFoldDB" id="A0A411ECW3"/>
<evidence type="ECO:0000313" key="3">
    <source>
        <dbReference type="Proteomes" id="UP000290889"/>
    </source>
</evidence>
<name>A0A411ECW3_9FLAO</name>
<evidence type="ECO:0000313" key="2">
    <source>
        <dbReference type="EMBL" id="QBA65572.1"/>
    </source>
</evidence>
<keyword evidence="3" id="KW-1185">Reference proteome</keyword>
<dbReference type="Gene3D" id="3.10.180.10">
    <property type="entry name" value="2,3-Dihydroxybiphenyl 1,2-Dioxygenase, domain 1"/>
    <property type="match status" value="1"/>
</dbReference>
<dbReference type="KEGG" id="mur:EQY75_03700"/>
<dbReference type="Proteomes" id="UP000290889">
    <property type="component" value="Chromosome"/>
</dbReference>
<protein>
    <submittedName>
        <fullName evidence="2">Glyoxalase</fullName>
    </submittedName>
</protein>
<gene>
    <name evidence="2" type="ORF">EQY75_03700</name>
</gene>
<dbReference type="InterPro" id="IPR029068">
    <property type="entry name" value="Glyas_Bleomycin-R_OHBP_Dase"/>
</dbReference>
<reference evidence="2 3" key="1">
    <citation type="submission" date="2019-01" db="EMBL/GenBank/DDBJ databases">
        <title>Muriicola soli sp. nov., isolated from soil.</title>
        <authorList>
            <person name="Kang H.J."/>
            <person name="Kim S.B."/>
        </authorList>
    </citation>
    <scope>NUCLEOTIDE SEQUENCE [LARGE SCALE GENOMIC DNA]</scope>
    <source>
        <strain evidence="2 3">MMS17-SY002</strain>
    </source>
</reference>
<dbReference type="PROSITE" id="PS51819">
    <property type="entry name" value="VOC"/>
    <property type="match status" value="1"/>
</dbReference>
<evidence type="ECO:0000259" key="1">
    <source>
        <dbReference type="PROSITE" id="PS51819"/>
    </source>
</evidence>
<dbReference type="InterPro" id="IPR037523">
    <property type="entry name" value="VOC_core"/>
</dbReference>
<dbReference type="OrthoDB" id="66829at2"/>
<dbReference type="SUPFAM" id="SSF54593">
    <property type="entry name" value="Glyoxalase/Bleomycin resistance protein/Dihydroxybiphenyl dioxygenase"/>
    <property type="match status" value="1"/>
</dbReference>
<organism evidence="2 3">
    <name type="scientific">Muriicola soli</name>
    <dbReference type="NCBI Taxonomy" id="2507538"/>
    <lineage>
        <taxon>Bacteria</taxon>
        <taxon>Pseudomonadati</taxon>
        <taxon>Bacteroidota</taxon>
        <taxon>Flavobacteriia</taxon>
        <taxon>Flavobacteriales</taxon>
        <taxon>Flavobacteriaceae</taxon>
        <taxon>Muriicola</taxon>
    </lineage>
</organism>
<dbReference type="EMBL" id="CP035544">
    <property type="protein sequence ID" value="QBA65572.1"/>
    <property type="molecule type" value="Genomic_DNA"/>
</dbReference>
<proteinExistence type="predicted"/>
<dbReference type="Pfam" id="PF00903">
    <property type="entry name" value="Glyoxalase"/>
    <property type="match status" value="1"/>
</dbReference>
<accession>A0A411ECW3</accession>
<sequence>MTGNRYVLAVKKLSESVDYYQNKLGLKSVWHGDGWHFLVRDSLFVMLGECPDDRSAFETENHSYFAYIEVEGIDQLYQEYLRAEVEILHPVKDQPWGQREFGIRTIDGHRIMFGEEI</sequence>
<feature type="domain" description="VOC" evidence="1">
    <location>
        <begin position="2"/>
        <end position="116"/>
    </location>
</feature>
<dbReference type="InterPro" id="IPR004360">
    <property type="entry name" value="Glyas_Fos-R_dOase_dom"/>
</dbReference>